<reference evidence="2 3" key="1">
    <citation type="journal article" date="2011" name="Stand. Genomic Sci.">
        <title>High quality draft genome sequence of Segniliparus rugosus CDC 945(T)= (ATCC BAA-974(T)).</title>
        <authorList>
            <person name="Earl A.M."/>
            <person name="Desjardins C.A."/>
            <person name="Fitzgerald M.G."/>
            <person name="Arachchi H.M."/>
            <person name="Zeng Q."/>
            <person name="Mehta T."/>
            <person name="Griggs A."/>
            <person name="Birren B.W."/>
            <person name="Toney N.C."/>
            <person name="Carr J."/>
            <person name="Posey J."/>
            <person name="Butler W.R."/>
        </authorList>
    </citation>
    <scope>NUCLEOTIDE SEQUENCE [LARGE SCALE GENOMIC DNA]</scope>
    <source>
        <strain evidence="3">ATCC BAA-974 / DSM 45345 / CCUG 50838 / CIP 108380 / JCM 13579 / CDC 945</strain>
    </source>
</reference>
<sequence>MTELKSEPAVPGAGDSGRRRALRLRLLLNQAPFLVVVFLLLVAAVLIELDRWRRGGAVIGAAVLAGAVFRAALPTNRVGLLAVRGRLFDVLALALVGAAILWVSWTINPLGTRAG</sequence>
<evidence type="ECO:0008006" key="4">
    <source>
        <dbReference type="Google" id="ProtNLM"/>
    </source>
</evidence>
<dbReference type="AlphaFoldDB" id="E5XSP7"/>
<feature type="transmembrane region" description="Helical" evidence="1">
    <location>
        <begin position="85"/>
        <end position="105"/>
    </location>
</feature>
<dbReference type="EMBL" id="ACZI02000002">
    <property type="protein sequence ID" value="EFV12629.1"/>
    <property type="molecule type" value="Genomic_DNA"/>
</dbReference>
<name>E5XSP7_SEGRC</name>
<gene>
    <name evidence="2" type="ORF">HMPREF9336_02519</name>
</gene>
<comment type="caution">
    <text evidence="2">The sequence shown here is derived from an EMBL/GenBank/DDBJ whole genome shotgun (WGS) entry which is preliminary data.</text>
</comment>
<dbReference type="RefSeq" id="WP_007470908.1">
    <property type="nucleotide sequence ID" value="NZ_KI391953.1"/>
</dbReference>
<organism evidence="2 3">
    <name type="scientific">Segniliparus rugosus (strain ATCC BAA-974 / DSM 45345 / CCUG 50838 / CIP 108380 / JCM 13579 / CDC 945)</name>
    <dbReference type="NCBI Taxonomy" id="679197"/>
    <lineage>
        <taxon>Bacteria</taxon>
        <taxon>Bacillati</taxon>
        <taxon>Actinomycetota</taxon>
        <taxon>Actinomycetes</taxon>
        <taxon>Mycobacteriales</taxon>
        <taxon>Segniliparaceae</taxon>
        <taxon>Segniliparus</taxon>
    </lineage>
</organism>
<feature type="transmembrane region" description="Helical" evidence="1">
    <location>
        <begin position="55"/>
        <end position="73"/>
    </location>
</feature>
<evidence type="ECO:0000256" key="1">
    <source>
        <dbReference type="SAM" id="Phobius"/>
    </source>
</evidence>
<proteinExistence type="predicted"/>
<dbReference type="HOGENOM" id="CLU_152435_3_0_11"/>
<feature type="transmembrane region" description="Helical" evidence="1">
    <location>
        <begin position="26"/>
        <end position="49"/>
    </location>
</feature>
<keyword evidence="1" id="KW-0472">Membrane</keyword>
<keyword evidence="1" id="KW-0812">Transmembrane</keyword>
<evidence type="ECO:0000313" key="3">
    <source>
        <dbReference type="Proteomes" id="UP000004816"/>
    </source>
</evidence>
<dbReference type="Pfam" id="PF11222">
    <property type="entry name" value="DUF3017"/>
    <property type="match status" value="1"/>
</dbReference>
<evidence type="ECO:0000313" key="2">
    <source>
        <dbReference type="EMBL" id="EFV12629.1"/>
    </source>
</evidence>
<protein>
    <recommendedName>
        <fullName evidence="4">DUF3017 domain-containing protein</fullName>
    </recommendedName>
</protein>
<keyword evidence="1" id="KW-1133">Transmembrane helix</keyword>
<keyword evidence="3" id="KW-1185">Reference proteome</keyword>
<accession>E5XSP7</accession>
<dbReference type="InterPro" id="IPR021385">
    <property type="entry name" value="DUF3017"/>
</dbReference>
<dbReference type="Proteomes" id="UP000004816">
    <property type="component" value="Unassembled WGS sequence"/>
</dbReference>
<dbReference type="STRING" id="679197.HMPREF9336_02519"/>